<evidence type="ECO:0000313" key="1">
    <source>
        <dbReference type="EMBL" id="KIJ30996.1"/>
    </source>
</evidence>
<dbReference type="EMBL" id="KN837250">
    <property type="protein sequence ID" value="KIJ30996.1"/>
    <property type="molecule type" value="Genomic_DNA"/>
</dbReference>
<dbReference type="Proteomes" id="UP000054279">
    <property type="component" value="Unassembled WGS sequence"/>
</dbReference>
<evidence type="ECO:0000313" key="2">
    <source>
        <dbReference type="Proteomes" id="UP000054279"/>
    </source>
</evidence>
<proteinExistence type="predicted"/>
<accession>A0A0C9V040</accession>
<keyword evidence="2" id="KW-1185">Reference proteome</keyword>
<gene>
    <name evidence="1" type="ORF">M422DRAFT_267414</name>
</gene>
<dbReference type="HOGENOM" id="CLU_003703_3_1_1"/>
<dbReference type="OrthoDB" id="2618192at2759"/>
<reference evidence="1 2" key="1">
    <citation type="submission" date="2014-06" db="EMBL/GenBank/DDBJ databases">
        <title>Evolutionary Origins and Diversification of the Mycorrhizal Mutualists.</title>
        <authorList>
            <consortium name="DOE Joint Genome Institute"/>
            <consortium name="Mycorrhizal Genomics Consortium"/>
            <person name="Kohler A."/>
            <person name="Kuo A."/>
            <person name="Nagy L.G."/>
            <person name="Floudas D."/>
            <person name="Copeland A."/>
            <person name="Barry K.W."/>
            <person name="Cichocki N."/>
            <person name="Veneault-Fourrey C."/>
            <person name="LaButti K."/>
            <person name="Lindquist E.A."/>
            <person name="Lipzen A."/>
            <person name="Lundell T."/>
            <person name="Morin E."/>
            <person name="Murat C."/>
            <person name="Riley R."/>
            <person name="Ohm R."/>
            <person name="Sun H."/>
            <person name="Tunlid A."/>
            <person name="Henrissat B."/>
            <person name="Grigoriev I.V."/>
            <person name="Hibbett D.S."/>
            <person name="Martin F."/>
        </authorList>
    </citation>
    <scope>NUCLEOTIDE SEQUENCE [LARGE SCALE GENOMIC DNA]</scope>
    <source>
        <strain evidence="1 2">SS14</strain>
    </source>
</reference>
<name>A0A0C9V040_SPHS4</name>
<dbReference type="AlphaFoldDB" id="A0A0C9V040"/>
<organism evidence="1 2">
    <name type="scientific">Sphaerobolus stellatus (strain SS14)</name>
    <dbReference type="NCBI Taxonomy" id="990650"/>
    <lineage>
        <taxon>Eukaryota</taxon>
        <taxon>Fungi</taxon>
        <taxon>Dikarya</taxon>
        <taxon>Basidiomycota</taxon>
        <taxon>Agaricomycotina</taxon>
        <taxon>Agaricomycetes</taxon>
        <taxon>Phallomycetidae</taxon>
        <taxon>Geastrales</taxon>
        <taxon>Sphaerobolaceae</taxon>
        <taxon>Sphaerobolus</taxon>
    </lineage>
</organism>
<sequence>MAYFGLIPFCLTLIIVDEANHILKSYEKQLEIFKVKRRLLLDLEDALGDDTIEELQLAADLGDGSQYRPRLIEAPSRQEILKVIQAEETLKNQGDGEELEMRQYVELCLDISSQSSCMHLLFNRQNLRFKLTDHKNPTAKQDNELEESRRKLMKALESWYASLPEFMPPEALQEAQRGLGLLAETEFMLHTGQANDALKKLREALGLKSFLVRRKYKVAQGQSTLLCSETHIQRAQRQVDKWAEVYRRAWVAMGKLQDPGEDGNHGRGRLKCLTHDDLVMLSAWMEQHRLWKEKGEVAQASAAKKGEGRKDLPWIWKLEFETSETLDQDIMGRAVDKWTNEAIRIEWLHTLASKEQFEEELCLLEAESSRIPRTFQYIGRVWAGREEEWAQSVETRVQRGAVAYARRSTKMFSTLAIRADIKHHELLLYKVHNFPKE</sequence>
<protein>
    <submittedName>
        <fullName evidence="1">Unplaced genomic scaffold SPHSTscaffold_175, whole genome shotgun sequence</fullName>
    </submittedName>
</protein>